<accession>A0A936ZHQ0</accession>
<comment type="caution">
    <text evidence="2">The sequence shown here is derived from an EMBL/GenBank/DDBJ whole genome shotgun (WGS) entry which is preliminary data.</text>
</comment>
<dbReference type="RefSeq" id="WP_201684713.1">
    <property type="nucleotide sequence ID" value="NZ_JAEQNA010000005.1"/>
</dbReference>
<proteinExistence type="predicted"/>
<keyword evidence="3" id="KW-1185">Reference proteome</keyword>
<reference evidence="2" key="1">
    <citation type="submission" date="2021-01" db="EMBL/GenBank/DDBJ databases">
        <title>Ramlibacter sp. strain AW1 16S ribosomal RNA gene Genome sequencing and assembly.</title>
        <authorList>
            <person name="Kang M."/>
        </authorList>
    </citation>
    <scope>NUCLEOTIDE SEQUENCE</scope>
    <source>
        <strain evidence="2">AW1</strain>
    </source>
</reference>
<evidence type="ECO:0000313" key="2">
    <source>
        <dbReference type="EMBL" id="MBL0421644.1"/>
    </source>
</evidence>
<dbReference type="AlphaFoldDB" id="A0A936ZHQ0"/>
<protein>
    <submittedName>
        <fullName evidence="2">Uncharacterized protein</fullName>
    </submittedName>
</protein>
<name>A0A936ZHQ0_9BURK</name>
<feature type="region of interest" description="Disordered" evidence="1">
    <location>
        <begin position="1"/>
        <end position="72"/>
    </location>
</feature>
<dbReference type="EMBL" id="JAEQNA010000005">
    <property type="protein sequence ID" value="MBL0421644.1"/>
    <property type="molecule type" value="Genomic_DNA"/>
</dbReference>
<evidence type="ECO:0000313" key="3">
    <source>
        <dbReference type="Proteomes" id="UP000613011"/>
    </source>
</evidence>
<organism evidence="2 3">
    <name type="scientific">Ramlibacter aurantiacus</name>
    <dbReference type="NCBI Taxonomy" id="2801330"/>
    <lineage>
        <taxon>Bacteria</taxon>
        <taxon>Pseudomonadati</taxon>
        <taxon>Pseudomonadota</taxon>
        <taxon>Betaproteobacteria</taxon>
        <taxon>Burkholderiales</taxon>
        <taxon>Comamonadaceae</taxon>
        <taxon>Ramlibacter</taxon>
    </lineage>
</organism>
<dbReference type="Proteomes" id="UP000613011">
    <property type="component" value="Unassembled WGS sequence"/>
</dbReference>
<gene>
    <name evidence="2" type="ORF">JI739_14905</name>
</gene>
<sequence>MPNEKNSGDIHRPVVERDLPLQGGSEDGAQARGLEESREQGVRQAGIVKESEDAERLDKPVDKSADKSADKS</sequence>
<feature type="compositionally biased region" description="Basic and acidic residues" evidence="1">
    <location>
        <begin position="1"/>
        <end position="19"/>
    </location>
</feature>
<feature type="compositionally biased region" description="Basic and acidic residues" evidence="1">
    <location>
        <begin position="49"/>
        <end position="72"/>
    </location>
</feature>
<evidence type="ECO:0000256" key="1">
    <source>
        <dbReference type="SAM" id="MobiDB-lite"/>
    </source>
</evidence>